<dbReference type="AlphaFoldDB" id="L8GYE0"/>
<dbReference type="KEGG" id="acan:ACA1_063170"/>
<name>L8GYE0_ACACF</name>
<dbReference type="GO" id="GO:0031083">
    <property type="term" value="C:BLOC-1 complex"/>
    <property type="evidence" value="ECO:0007669"/>
    <property type="project" value="TreeGrafter"/>
</dbReference>
<accession>L8GYE0</accession>
<organism evidence="1 2">
    <name type="scientific">Acanthamoeba castellanii (strain ATCC 30010 / Neff)</name>
    <dbReference type="NCBI Taxonomy" id="1257118"/>
    <lineage>
        <taxon>Eukaryota</taxon>
        <taxon>Amoebozoa</taxon>
        <taxon>Discosea</taxon>
        <taxon>Longamoebia</taxon>
        <taxon>Centramoebida</taxon>
        <taxon>Acanthamoebidae</taxon>
        <taxon>Acanthamoeba</taxon>
    </lineage>
</organism>
<evidence type="ECO:0000313" key="1">
    <source>
        <dbReference type="EMBL" id="ELR17553.1"/>
    </source>
</evidence>
<dbReference type="VEuPathDB" id="AmoebaDB:ACA1_063170"/>
<dbReference type="PANTHER" id="PTHR16230:SF3">
    <property type="entry name" value="BIOGENESIS OF LYSOSOMAL ORGANELLES COMPLEX-1, SUBUNIT 4, CAPPUCCINO"/>
    <property type="match status" value="1"/>
</dbReference>
<sequence length="199" mass="22402">MADQQQQAKGKGAKEVAEVYVDPFERDEQLNKFAADYARYIEMPERAKAEMQSIERTIESMLTRLAELDALVNTTSPEINATADAVLPLLAVKTKQLEAIFYMIEKLETFVQAVNNSVVQMEESVDESERLFSEVNPTSITKALGFFKWRPTAVAREQHKVMPPWKPVPIVDSDELLALKTNLNAQFNDIAAGSMYALE</sequence>
<evidence type="ECO:0000313" key="2">
    <source>
        <dbReference type="Proteomes" id="UP000011083"/>
    </source>
</evidence>
<dbReference type="OrthoDB" id="2372305at2759"/>
<dbReference type="InterPro" id="IPR024857">
    <property type="entry name" value="Cappuccino"/>
</dbReference>
<dbReference type="GeneID" id="14917896"/>
<dbReference type="Proteomes" id="UP000011083">
    <property type="component" value="Unassembled WGS sequence"/>
</dbReference>
<dbReference type="PANTHER" id="PTHR16230">
    <property type="entry name" value="CAPPUCCINO"/>
    <property type="match status" value="1"/>
</dbReference>
<reference evidence="1 2" key="1">
    <citation type="journal article" date="2013" name="Genome Biol.">
        <title>Genome of Acanthamoeba castellanii highlights extensive lateral gene transfer and early evolution of tyrosine kinase signaling.</title>
        <authorList>
            <person name="Clarke M."/>
            <person name="Lohan A.J."/>
            <person name="Liu B."/>
            <person name="Lagkouvardos I."/>
            <person name="Roy S."/>
            <person name="Zafar N."/>
            <person name="Bertelli C."/>
            <person name="Schilde C."/>
            <person name="Kianianmomeni A."/>
            <person name="Burglin T.R."/>
            <person name="Frech C."/>
            <person name="Turcotte B."/>
            <person name="Kopec K.O."/>
            <person name="Synnott J.M."/>
            <person name="Choo C."/>
            <person name="Paponov I."/>
            <person name="Finkler A."/>
            <person name="Soon Heng Tan C."/>
            <person name="Hutchins A.P."/>
            <person name="Weinmeier T."/>
            <person name="Rattei T."/>
            <person name="Chu J.S."/>
            <person name="Gimenez G."/>
            <person name="Irimia M."/>
            <person name="Rigden D.J."/>
            <person name="Fitzpatrick D.A."/>
            <person name="Lorenzo-Morales J."/>
            <person name="Bateman A."/>
            <person name="Chiu C.H."/>
            <person name="Tang P."/>
            <person name="Hegemann P."/>
            <person name="Fromm H."/>
            <person name="Raoult D."/>
            <person name="Greub G."/>
            <person name="Miranda-Saavedra D."/>
            <person name="Chen N."/>
            <person name="Nash P."/>
            <person name="Ginger M.L."/>
            <person name="Horn M."/>
            <person name="Schaap P."/>
            <person name="Caler L."/>
            <person name="Loftus B."/>
        </authorList>
    </citation>
    <scope>NUCLEOTIDE SEQUENCE [LARGE SCALE GENOMIC DNA]</scope>
    <source>
        <strain evidence="1 2">Neff</strain>
    </source>
</reference>
<gene>
    <name evidence="1" type="ORF">ACA1_063170</name>
</gene>
<keyword evidence="2" id="KW-1185">Reference proteome</keyword>
<protein>
    <submittedName>
        <fullName evidence="1">Uncharacterized protein</fullName>
    </submittedName>
</protein>
<proteinExistence type="predicted"/>
<dbReference type="RefSeq" id="XP_004339566.1">
    <property type="nucleotide sequence ID" value="XM_004339518.1"/>
</dbReference>
<dbReference type="STRING" id="1257118.L8GYE0"/>
<dbReference type="EMBL" id="KB007974">
    <property type="protein sequence ID" value="ELR17553.1"/>
    <property type="molecule type" value="Genomic_DNA"/>
</dbReference>